<dbReference type="InterPro" id="IPR001841">
    <property type="entry name" value="Znf_RING"/>
</dbReference>
<keyword evidence="2 4" id="KW-0863">Zinc-finger</keyword>
<dbReference type="InParanoid" id="G8ZSD9"/>
<dbReference type="RefSeq" id="XP_003680642.1">
    <property type="nucleotide sequence ID" value="XM_003680594.1"/>
</dbReference>
<evidence type="ECO:0000256" key="2">
    <source>
        <dbReference type="ARBA" id="ARBA00022771"/>
    </source>
</evidence>
<keyword evidence="7" id="KW-1185">Reference proteome</keyword>
<protein>
    <recommendedName>
        <fullName evidence="5">RING-type domain-containing protein</fullName>
    </recommendedName>
</protein>
<dbReference type="HOGENOM" id="CLU_2401226_0_0_1"/>
<dbReference type="Gene3D" id="3.30.40.10">
    <property type="entry name" value="Zinc/RING finger domain, C3HC4 (zinc finger)"/>
    <property type="match status" value="1"/>
</dbReference>
<dbReference type="Pfam" id="PF13639">
    <property type="entry name" value="zf-RING_2"/>
    <property type="match status" value="1"/>
</dbReference>
<evidence type="ECO:0000256" key="1">
    <source>
        <dbReference type="ARBA" id="ARBA00022723"/>
    </source>
</evidence>
<dbReference type="InterPro" id="IPR011016">
    <property type="entry name" value="Znf_RING-CH"/>
</dbReference>
<reference evidence="6 7" key="1">
    <citation type="journal article" date="2011" name="Proc. Natl. Acad. Sci. U.S.A.">
        <title>Evolutionary erosion of yeast sex chromosomes by mating-type switching accidents.</title>
        <authorList>
            <person name="Gordon J.L."/>
            <person name="Armisen D."/>
            <person name="Proux-Wera E."/>
            <person name="Oheigeartaigh S.S."/>
            <person name="Byrne K.P."/>
            <person name="Wolfe K.H."/>
        </authorList>
    </citation>
    <scope>NUCLEOTIDE SEQUENCE [LARGE SCALE GENOMIC DNA]</scope>
    <source>
        <strain evidence="7">ATCC 10662 / CBS 1146 / NBRC 0425 / NCYC 2629 / NRRL Y-866</strain>
    </source>
</reference>
<name>G8ZSD9_TORDE</name>
<dbReference type="SUPFAM" id="SSF57850">
    <property type="entry name" value="RING/U-box"/>
    <property type="match status" value="1"/>
</dbReference>
<evidence type="ECO:0000313" key="6">
    <source>
        <dbReference type="EMBL" id="CCE91431.1"/>
    </source>
</evidence>
<dbReference type="AlphaFoldDB" id="G8ZSD9"/>
<dbReference type="Proteomes" id="UP000005627">
    <property type="component" value="Chromosome 3"/>
</dbReference>
<dbReference type="GO" id="GO:0008270">
    <property type="term" value="F:zinc ion binding"/>
    <property type="evidence" value="ECO:0007669"/>
    <property type="project" value="UniProtKB-KW"/>
</dbReference>
<evidence type="ECO:0000256" key="3">
    <source>
        <dbReference type="ARBA" id="ARBA00022833"/>
    </source>
</evidence>
<accession>G8ZSD9</accession>
<dbReference type="OrthoDB" id="8062037at2759"/>
<dbReference type="eggNOG" id="KOG0800">
    <property type="taxonomic scope" value="Eukaryota"/>
</dbReference>
<dbReference type="PANTHER" id="PTHR45969">
    <property type="entry name" value="RING ZINC FINGER PROTEIN-RELATED"/>
    <property type="match status" value="1"/>
</dbReference>
<dbReference type="InterPro" id="IPR013083">
    <property type="entry name" value="Znf_RING/FYVE/PHD"/>
</dbReference>
<dbReference type="GeneID" id="11500766"/>
<dbReference type="PROSITE" id="PS50089">
    <property type="entry name" value="ZF_RING_2"/>
    <property type="match status" value="1"/>
</dbReference>
<evidence type="ECO:0000256" key="4">
    <source>
        <dbReference type="PROSITE-ProRule" id="PRU00175"/>
    </source>
</evidence>
<organism evidence="6 7">
    <name type="scientific">Torulaspora delbrueckii</name>
    <name type="common">Yeast</name>
    <name type="synonym">Candida colliculosa</name>
    <dbReference type="NCBI Taxonomy" id="4950"/>
    <lineage>
        <taxon>Eukaryota</taxon>
        <taxon>Fungi</taxon>
        <taxon>Dikarya</taxon>
        <taxon>Ascomycota</taxon>
        <taxon>Saccharomycotina</taxon>
        <taxon>Saccharomycetes</taxon>
        <taxon>Saccharomycetales</taxon>
        <taxon>Saccharomycetaceae</taxon>
        <taxon>Torulaspora</taxon>
    </lineage>
</organism>
<dbReference type="GO" id="GO:0061630">
    <property type="term" value="F:ubiquitin protein ligase activity"/>
    <property type="evidence" value="ECO:0007669"/>
    <property type="project" value="TreeGrafter"/>
</dbReference>
<keyword evidence="1" id="KW-0479">Metal-binding</keyword>
<gene>
    <name evidence="6" type="primary">TDEL0C05420</name>
    <name evidence="6" type="ORF">TDEL_0C05420</name>
</gene>
<proteinExistence type="predicted"/>
<dbReference type="STRING" id="1076872.G8ZSD9"/>
<feature type="domain" description="RING-type" evidence="5">
    <location>
        <begin position="9"/>
        <end position="51"/>
    </location>
</feature>
<evidence type="ECO:0000313" key="7">
    <source>
        <dbReference type="Proteomes" id="UP000005627"/>
    </source>
</evidence>
<dbReference type="KEGG" id="tdl:TDEL_0C05420"/>
<dbReference type="GO" id="GO:0016567">
    <property type="term" value="P:protein ubiquitination"/>
    <property type="evidence" value="ECO:0007669"/>
    <property type="project" value="TreeGrafter"/>
</dbReference>
<evidence type="ECO:0000259" key="5">
    <source>
        <dbReference type="PROSITE" id="PS50089"/>
    </source>
</evidence>
<dbReference type="SMART" id="SM00744">
    <property type="entry name" value="RINGv"/>
    <property type="match status" value="1"/>
</dbReference>
<dbReference type="SMART" id="SM00184">
    <property type="entry name" value="RING"/>
    <property type="match status" value="1"/>
</dbReference>
<keyword evidence="3" id="KW-0862">Zinc</keyword>
<dbReference type="PANTHER" id="PTHR45969:SF69">
    <property type="entry name" value="FINGER DOMAIN PROTEIN, PUTATIVE (AFU_ORTHOLOGUE AFUA_3G12190)-RELATED"/>
    <property type="match status" value="1"/>
</dbReference>
<dbReference type="EMBL" id="HE616744">
    <property type="protein sequence ID" value="CCE91431.1"/>
    <property type="molecule type" value="Genomic_DNA"/>
</dbReference>
<sequence>MSESPQFMCAICLEEGHEEFGELHPCRHKFHKECIRRWHTGAIDLKCPTCRIESDSLSYNFAGRHDIDLKTGFKIKTVIDYQNTRPPNDEVRR</sequence>